<dbReference type="InterPro" id="IPR041519">
    <property type="entry name" value="HEPN_RiboL-PSP"/>
</dbReference>
<reference evidence="4 5" key="2">
    <citation type="submission" date="2018-01" db="EMBL/GenBank/DDBJ databases">
        <authorList>
            <person name="Gaut B.S."/>
            <person name="Morton B.R."/>
            <person name="Clegg M.T."/>
            <person name="Duvall M.R."/>
        </authorList>
    </citation>
    <scope>NUCLEOTIDE SEQUENCE</scope>
    <source>
        <strain evidence="4">Cupriavidus taiwanensis STM 8555</strain>
        <plasmid evidence="4">I</plasmid>
        <plasmid evidence="5">Plasmid cbm2613_p</plasmid>
    </source>
</reference>
<dbReference type="EMBL" id="LT976981">
    <property type="protein sequence ID" value="SOZ74589.1"/>
    <property type="molecule type" value="Genomic_DNA"/>
</dbReference>
<protein>
    <submittedName>
        <fullName evidence="4">Uncharacterized protein</fullName>
    </submittedName>
</protein>
<evidence type="ECO:0000313" key="5">
    <source>
        <dbReference type="Proteomes" id="UP000256952"/>
    </source>
</evidence>
<feature type="domain" description="HEPN/Toprim N-terminal" evidence="2">
    <location>
        <begin position="1"/>
        <end position="216"/>
    </location>
</feature>
<gene>
    <name evidence="4" type="ORF">CBM2612_P0483</name>
    <name evidence="3" type="ORF">CBM2613_P60023</name>
</gene>
<evidence type="ECO:0000313" key="3">
    <source>
        <dbReference type="EMBL" id="SOZ74589.1"/>
    </source>
</evidence>
<organism evidence="4">
    <name type="scientific">Cupriavidus taiwanensis</name>
    <dbReference type="NCBI Taxonomy" id="164546"/>
    <lineage>
        <taxon>Bacteria</taxon>
        <taxon>Pseudomonadati</taxon>
        <taxon>Pseudomonadota</taxon>
        <taxon>Betaproteobacteria</taxon>
        <taxon>Burkholderiales</taxon>
        <taxon>Burkholderiaceae</taxon>
        <taxon>Cupriavidus</taxon>
    </lineage>
</organism>
<evidence type="ECO:0000259" key="1">
    <source>
        <dbReference type="Pfam" id="PF18735"/>
    </source>
</evidence>
<geneLocation type="plasmid" evidence="4">
    <name>I</name>
</geneLocation>
<evidence type="ECO:0000259" key="2">
    <source>
        <dbReference type="Pfam" id="PF18871"/>
    </source>
</evidence>
<geneLocation type="plasmid" evidence="5">
    <name>cbm2613_p</name>
</geneLocation>
<reference evidence="3" key="1">
    <citation type="submission" date="2018-01" db="EMBL/GenBank/DDBJ databases">
        <authorList>
            <person name="Clerissi C."/>
        </authorList>
    </citation>
    <scope>NUCLEOTIDE SEQUENCE</scope>
    <source>
        <strain evidence="3">Cupriavidus taiwanensis STM 8556</strain>
        <plasmid evidence="3">CBM2613_p</plasmid>
    </source>
</reference>
<dbReference type="RefSeq" id="WP_115683861.1">
    <property type="nucleotide sequence ID" value="NZ_LT976979.1"/>
</dbReference>
<dbReference type="Pfam" id="PF18871">
    <property type="entry name" value="HEPN_Toprim_N"/>
    <property type="match status" value="1"/>
</dbReference>
<feature type="domain" description="RiboL-PSP-HEPN" evidence="1">
    <location>
        <begin position="245"/>
        <end position="392"/>
    </location>
</feature>
<accession>A0A375FGH9</accession>
<dbReference type="InterPro" id="IPR041487">
    <property type="entry name" value="HEPN/Toprim-NTD1"/>
</dbReference>
<keyword evidence="4" id="KW-0614">Plasmid</keyword>
<name>A0A375FGH9_9BURK</name>
<dbReference type="EMBL" id="LT984809">
    <property type="protein sequence ID" value="SPD49138.1"/>
    <property type="molecule type" value="Genomic_DNA"/>
</dbReference>
<dbReference type="AlphaFoldDB" id="A0A375FGH9"/>
<dbReference type="Pfam" id="PF18735">
    <property type="entry name" value="HEPN_RiboL-PSP"/>
    <property type="match status" value="1"/>
</dbReference>
<dbReference type="Proteomes" id="UP000256952">
    <property type="component" value="Plasmid CBM2613_p"/>
</dbReference>
<proteinExistence type="predicted"/>
<geneLocation type="plasmid" evidence="3">
    <name>CBM2613_p</name>
</geneLocation>
<evidence type="ECO:0000313" key="4">
    <source>
        <dbReference type="EMBL" id="SPD49138.1"/>
    </source>
</evidence>
<sequence>MGSYAYLTVAGYPVYSTKNYLEKWMFRRADQRITKIPANKRNSLLWSVDPDDTSLEDQYEYVATAKTMKKRLDVAGFTLDASRKEFEEVCSMFAPMAHEWTDYTPDEATDIFLRKNINEWIDAIGDIIRDPRGLLGYKNQDLSDEPEIVGLLLRQPYYLAESEAFALDLGVPCKTFNCAMRIILEAVEDDEECAIDATALVEGGWIDSFALTASLGQTHTRFYDAFSISVSEAADILQLAPASQTLMRLIYSNLITALETYLSDTAKRYILPNKCLLRRFVETDKSFQRDRKFGLNELFQRLDAIESVAEEAIDRMVFHNLENIKSVYSDVFLVDLTQSSLDALAAAVTRRHDIVHRNGRSTKGASLVLDQSDITALYILVTNFVSQVDAQVRNTMLATSDDDFE</sequence>